<evidence type="ECO:0000313" key="2">
    <source>
        <dbReference type="Proteomes" id="UP000284531"/>
    </source>
</evidence>
<dbReference type="AlphaFoldDB" id="A0A419XA96"/>
<dbReference type="InterPro" id="IPR011990">
    <property type="entry name" value="TPR-like_helical_dom_sf"/>
</dbReference>
<dbReference type="RefSeq" id="WP_147375948.1">
    <property type="nucleotide sequence ID" value="NZ_RAPQ01000008.1"/>
</dbReference>
<reference evidence="1 2" key="1">
    <citation type="submission" date="2018-09" db="EMBL/GenBank/DDBJ databases">
        <title>Genomic Encyclopedia of Archaeal and Bacterial Type Strains, Phase II (KMG-II): from individual species to whole genera.</title>
        <authorList>
            <person name="Goeker M."/>
        </authorList>
    </citation>
    <scope>NUCLEOTIDE SEQUENCE [LARGE SCALE GENOMIC DNA]</scope>
    <source>
        <strain evidence="1 2">DSM 21950</strain>
    </source>
</reference>
<name>A0A419XA96_9BACT</name>
<keyword evidence="2" id="KW-1185">Reference proteome</keyword>
<dbReference type="OrthoDB" id="9814760at2"/>
<dbReference type="SUPFAM" id="SSF53474">
    <property type="entry name" value="alpha/beta-Hydrolases"/>
    <property type="match status" value="1"/>
</dbReference>
<dbReference type="EMBL" id="RAPQ01000008">
    <property type="protein sequence ID" value="RKE04662.1"/>
    <property type="molecule type" value="Genomic_DNA"/>
</dbReference>
<organism evidence="1 2">
    <name type="scientific">Marinifilum flexuosum</name>
    <dbReference type="NCBI Taxonomy" id="1117708"/>
    <lineage>
        <taxon>Bacteria</taxon>
        <taxon>Pseudomonadati</taxon>
        <taxon>Bacteroidota</taxon>
        <taxon>Bacteroidia</taxon>
        <taxon>Marinilabiliales</taxon>
        <taxon>Marinifilaceae</taxon>
    </lineage>
</organism>
<proteinExistence type="predicted"/>
<sequence length="485" mass="55349">MQKNIILICLLLLVFKSSYCQVDRKDRYNVGFKYFKATDNSRNYIIGHDTVNRPMLIHFWYPSQNNPELKCMSFKDYIDLIAIREDFEREQQDIDKISNNFVNAYLGFSKQQFGIDTSITTEEVLNSPVKAILNAKPIDNKFSLIIYAPSNSKSAVQNHIMCEYLASNGYCVVSVGSAGHESLKRYDQRKATVAQVRDMEFSVKYISDSLKLDFSNIGLFGFSTGGMATIIYQMQNPEVKAVASLDGSHEYGLYSVLNKIEKFTIDKADTPYLMIANKYKDFSIFPYYSSISTEDKHLYQMTAIGHNGFISYWQQFAMCGKNSKANNTTESYTVLCKSLTSFFNDKLKSGNKDSKEFEIQNNKLIQKNGTDYNIAAQLLNRIIQDGVDNSMSWLKSNKVLFKGKANMINVVGKMYLGNQNDIAIKIFTANTEIHPASWEAFYNLARAYKESKQINAAKSEITKARNINNENEDIQKLYDEIINAE</sequence>
<protein>
    <submittedName>
        <fullName evidence="1">Uncharacterized protein</fullName>
    </submittedName>
</protein>
<gene>
    <name evidence="1" type="ORF">BXY64_1689</name>
</gene>
<dbReference type="SUPFAM" id="SSF48452">
    <property type="entry name" value="TPR-like"/>
    <property type="match status" value="1"/>
</dbReference>
<evidence type="ECO:0000313" key="1">
    <source>
        <dbReference type="EMBL" id="RKE04662.1"/>
    </source>
</evidence>
<comment type="caution">
    <text evidence="1">The sequence shown here is derived from an EMBL/GenBank/DDBJ whole genome shotgun (WGS) entry which is preliminary data.</text>
</comment>
<dbReference type="Proteomes" id="UP000284531">
    <property type="component" value="Unassembled WGS sequence"/>
</dbReference>
<dbReference type="Gene3D" id="3.40.50.1820">
    <property type="entry name" value="alpha/beta hydrolase"/>
    <property type="match status" value="1"/>
</dbReference>
<dbReference type="InterPro" id="IPR029058">
    <property type="entry name" value="AB_hydrolase_fold"/>
</dbReference>
<accession>A0A419XA96</accession>
<dbReference type="Gene3D" id="1.25.40.10">
    <property type="entry name" value="Tetratricopeptide repeat domain"/>
    <property type="match status" value="1"/>
</dbReference>